<organism evidence="3 4">
    <name type="scientific">Digitaria exilis</name>
    <dbReference type="NCBI Taxonomy" id="1010633"/>
    <lineage>
        <taxon>Eukaryota</taxon>
        <taxon>Viridiplantae</taxon>
        <taxon>Streptophyta</taxon>
        <taxon>Embryophyta</taxon>
        <taxon>Tracheophyta</taxon>
        <taxon>Spermatophyta</taxon>
        <taxon>Magnoliopsida</taxon>
        <taxon>Liliopsida</taxon>
        <taxon>Poales</taxon>
        <taxon>Poaceae</taxon>
        <taxon>PACMAD clade</taxon>
        <taxon>Panicoideae</taxon>
        <taxon>Panicodae</taxon>
        <taxon>Paniceae</taxon>
        <taxon>Anthephorinae</taxon>
        <taxon>Digitaria</taxon>
    </lineage>
</organism>
<dbReference type="EMBL" id="JACEFO010002177">
    <property type="protein sequence ID" value="KAF8676032.1"/>
    <property type="molecule type" value="Genomic_DNA"/>
</dbReference>
<comment type="caution">
    <text evidence="3">The sequence shown here is derived from an EMBL/GenBank/DDBJ whole genome shotgun (WGS) entry which is preliminary data.</text>
</comment>
<reference evidence="3" key="1">
    <citation type="submission" date="2020-07" db="EMBL/GenBank/DDBJ databases">
        <title>Genome sequence and genetic diversity analysis of an under-domesticated orphan crop, white fonio (Digitaria exilis).</title>
        <authorList>
            <person name="Bennetzen J.L."/>
            <person name="Chen S."/>
            <person name="Ma X."/>
            <person name="Wang X."/>
            <person name="Yssel A.E.J."/>
            <person name="Chaluvadi S.R."/>
            <person name="Johnson M."/>
            <person name="Gangashetty P."/>
            <person name="Hamidou F."/>
            <person name="Sanogo M.D."/>
            <person name="Zwaenepoel A."/>
            <person name="Wallace J."/>
            <person name="Van De Peer Y."/>
            <person name="Van Deynze A."/>
        </authorList>
    </citation>
    <scope>NUCLEOTIDE SEQUENCE</scope>
    <source>
        <tissue evidence="3">Leaves</tissue>
    </source>
</reference>
<sequence>MAAILHNFVDAEQWEAENIVGRLGLITHASFLLAGFQTYGARPPSGHHLLRRADESSTGSLCLSRCYTAPQLAHRDGAAAAALVVCAQGSEIALLMFLTAPLLSRARLGDAEPWASRICRALANGACWGLLRELCHGNGLALTSLVPLPDDVVVEILRRLPDAEDLARVECAGRDLRRVVAERDGELWKPMYEAMREQRWLWRRSWLPWFLLGLERPAESEPEEVEVRSWKEKFVKARPHRLGRIFFPRMFEPLLLRNPWMELPSPSLVWWLQDPPEQDTDSTKGESTGGRCRNVPRTRDSHKNKWRGAGAGAIHSPSSRYRWKHR</sequence>
<evidence type="ECO:0000313" key="3">
    <source>
        <dbReference type="EMBL" id="KAF8676032.1"/>
    </source>
</evidence>
<dbReference type="Gene3D" id="1.20.1280.50">
    <property type="match status" value="1"/>
</dbReference>
<evidence type="ECO:0000256" key="1">
    <source>
        <dbReference type="SAM" id="MobiDB-lite"/>
    </source>
</evidence>
<name>A0A835B8I7_9POAL</name>
<gene>
    <name evidence="3" type="ORF">HU200_047536</name>
</gene>
<dbReference type="InterPro" id="IPR001810">
    <property type="entry name" value="F-box_dom"/>
</dbReference>
<feature type="domain" description="F-box" evidence="2">
    <location>
        <begin position="142"/>
        <end position="191"/>
    </location>
</feature>
<dbReference type="SUPFAM" id="SSF81383">
    <property type="entry name" value="F-box domain"/>
    <property type="match status" value="1"/>
</dbReference>
<dbReference type="AlphaFoldDB" id="A0A835B8I7"/>
<accession>A0A835B8I7</accession>
<dbReference type="PANTHER" id="PTHR34791:SF4">
    <property type="entry name" value="F-BOX DOMAIN CONTAINING PROTEIN"/>
    <property type="match status" value="1"/>
</dbReference>
<evidence type="ECO:0000313" key="4">
    <source>
        <dbReference type="Proteomes" id="UP000636709"/>
    </source>
</evidence>
<dbReference type="PROSITE" id="PS50181">
    <property type="entry name" value="FBOX"/>
    <property type="match status" value="1"/>
</dbReference>
<feature type="region of interest" description="Disordered" evidence="1">
    <location>
        <begin position="274"/>
        <end position="326"/>
    </location>
</feature>
<dbReference type="Proteomes" id="UP000636709">
    <property type="component" value="Unassembled WGS sequence"/>
</dbReference>
<dbReference type="OrthoDB" id="101791at2759"/>
<keyword evidence="4" id="KW-1185">Reference proteome</keyword>
<dbReference type="InterPro" id="IPR036047">
    <property type="entry name" value="F-box-like_dom_sf"/>
</dbReference>
<protein>
    <recommendedName>
        <fullName evidence="2">F-box domain-containing protein</fullName>
    </recommendedName>
</protein>
<proteinExistence type="predicted"/>
<dbReference type="PANTHER" id="PTHR34791">
    <property type="entry name" value="OS02G0272100 PROTEIN"/>
    <property type="match status" value="1"/>
</dbReference>
<evidence type="ECO:0000259" key="2">
    <source>
        <dbReference type="PROSITE" id="PS50181"/>
    </source>
</evidence>